<protein>
    <submittedName>
        <fullName evidence="1">Uncharacterized protein</fullName>
    </submittedName>
</protein>
<dbReference type="EMBL" id="JAINUF010000009">
    <property type="protein sequence ID" value="KAJ8350688.1"/>
    <property type="molecule type" value="Genomic_DNA"/>
</dbReference>
<accession>A0A9Q1F476</accession>
<keyword evidence="2" id="KW-1185">Reference proteome</keyword>
<dbReference type="Proteomes" id="UP001152622">
    <property type="component" value="Chromosome 9"/>
</dbReference>
<comment type="caution">
    <text evidence="1">The sequence shown here is derived from an EMBL/GenBank/DDBJ whole genome shotgun (WGS) entry which is preliminary data.</text>
</comment>
<evidence type="ECO:0000313" key="2">
    <source>
        <dbReference type="Proteomes" id="UP001152622"/>
    </source>
</evidence>
<proteinExistence type="predicted"/>
<reference evidence="1" key="1">
    <citation type="journal article" date="2023" name="Science">
        <title>Genome structures resolve the early diversification of teleost fishes.</title>
        <authorList>
            <person name="Parey E."/>
            <person name="Louis A."/>
            <person name="Montfort J."/>
            <person name="Bouchez O."/>
            <person name="Roques C."/>
            <person name="Iampietro C."/>
            <person name="Lluch J."/>
            <person name="Castinel A."/>
            <person name="Donnadieu C."/>
            <person name="Desvignes T."/>
            <person name="Floi Bucao C."/>
            <person name="Jouanno E."/>
            <person name="Wen M."/>
            <person name="Mejri S."/>
            <person name="Dirks R."/>
            <person name="Jansen H."/>
            <person name="Henkel C."/>
            <person name="Chen W.J."/>
            <person name="Zahm M."/>
            <person name="Cabau C."/>
            <person name="Klopp C."/>
            <person name="Thompson A.W."/>
            <person name="Robinson-Rechavi M."/>
            <person name="Braasch I."/>
            <person name="Lecointre G."/>
            <person name="Bobe J."/>
            <person name="Postlethwait J.H."/>
            <person name="Berthelot C."/>
            <person name="Roest Crollius H."/>
            <person name="Guiguen Y."/>
        </authorList>
    </citation>
    <scope>NUCLEOTIDE SEQUENCE</scope>
    <source>
        <strain evidence="1">WJC10195</strain>
    </source>
</reference>
<evidence type="ECO:0000313" key="1">
    <source>
        <dbReference type="EMBL" id="KAJ8350688.1"/>
    </source>
</evidence>
<sequence>MELWEGLDLLPSTDDTTHLTAGVDLESGASPLAPSLGYGKSANFPGNPSNCNQNLVNSLTEEIDISQVVPPHNVTWGGSCIPLTEPVPLTGKSLCQR</sequence>
<dbReference type="AlphaFoldDB" id="A0A9Q1F476"/>
<name>A0A9Q1F476_SYNKA</name>
<organism evidence="1 2">
    <name type="scientific">Synaphobranchus kaupii</name>
    <name type="common">Kaup's arrowtooth eel</name>
    <dbReference type="NCBI Taxonomy" id="118154"/>
    <lineage>
        <taxon>Eukaryota</taxon>
        <taxon>Metazoa</taxon>
        <taxon>Chordata</taxon>
        <taxon>Craniata</taxon>
        <taxon>Vertebrata</taxon>
        <taxon>Euteleostomi</taxon>
        <taxon>Actinopterygii</taxon>
        <taxon>Neopterygii</taxon>
        <taxon>Teleostei</taxon>
        <taxon>Anguilliformes</taxon>
        <taxon>Synaphobranchidae</taxon>
        <taxon>Synaphobranchus</taxon>
    </lineage>
</organism>
<gene>
    <name evidence="1" type="ORF">SKAU_G00258180</name>
</gene>